<comment type="caution">
    <text evidence="5">The sequence shown here is derived from an EMBL/GenBank/DDBJ whole genome shotgun (WGS) entry which is preliminary data.</text>
</comment>
<name>A0AAN9AYV2_9CAEN</name>
<organism evidence="5 6">
    <name type="scientific">Littorina saxatilis</name>
    <dbReference type="NCBI Taxonomy" id="31220"/>
    <lineage>
        <taxon>Eukaryota</taxon>
        <taxon>Metazoa</taxon>
        <taxon>Spiralia</taxon>
        <taxon>Lophotrochozoa</taxon>
        <taxon>Mollusca</taxon>
        <taxon>Gastropoda</taxon>
        <taxon>Caenogastropoda</taxon>
        <taxon>Littorinimorpha</taxon>
        <taxon>Littorinoidea</taxon>
        <taxon>Littorinidae</taxon>
        <taxon>Littorina</taxon>
    </lineage>
</organism>
<dbReference type="GO" id="GO:0051694">
    <property type="term" value="P:pointed-end actin filament capping"/>
    <property type="evidence" value="ECO:0007669"/>
    <property type="project" value="InterPro"/>
</dbReference>
<dbReference type="PANTHER" id="PTHR10901">
    <property type="entry name" value="TROPOMODULIN"/>
    <property type="match status" value="1"/>
</dbReference>
<dbReference type="GO" id="GO:0005856">
    <property type="term" value="C:cytoskeleton"/>
    <property type="evidence" value="ECO:0007669"/>
    <property type="project" value="UniProtKB-SubCell"/>
</dbReference>
<reference evidence="5 6" key="1">
    <citation type="submission" date="2024-02" db="EMBL/GenBank/DDBJ databases">
        <title>Chromosome-scale genome assembly of the rough periwinkle Littorina saxatilis.</title>
        <authorList>
            <person name="De Jode A."/>
            <person name="Faria R."/>
            <person name="Formenti G."/>
            <person name="Sims Y."/>
            <person name="Smith T.P."/>
            <person name="Tracey A."/>
            <person name="Wood J.M.D."/>
            <person name="Zagrodzka Z.B."/>
            <person name="Johannesson K."/>
            <person name="Butlin R.K."/>
            <person name="Leder E.H."/>
        </authorList>
    </citation>
    <scope>NUCLEOTIDE SEQUENCE [LARGE SCALE GENOMIC DNA]</scope>
    <source>
        <strain evidence="5">Snail1</strain>
        <tissue evidence="5">Muscle</tissue>
    </source>
</reference>
<dbReference type="Pfam" id="PF03250">
    <property type="entry name" value="Tropomodulin"/>
    <property type="match status" value="1"/>
</dbReference>
<accession>A0AAN9AYV2</accession>
<dbReference type="EMBL" id="JBAMIC010000014">
    <property type="protein sequence ID" value="KAK7095638.1"/>
    <property type="molecule type" value="Genomic_DNA"/>
</dbReference>
<evidence type="ECO:0000313" key="6">
    <source>
        <dbReference type="Proteomes" id="UP001374579"/>
    </source>
</evidence>
<evidence type="ECO:0000256" key="3">
    <source>
        <dbReference type="ARBA" id="ARBA00023212"/>
    </source>
</evidence>
<keyword evidence="3" id="KW-0206">Cytoskeleton</keyword>
<evidence type="ECO:0000256" key="1">
    <source>
        <dbReference type="ARBA" id="ARBA00004245"/>
    </source>
</evidence>
<keyword evidence="6" id="KW-1185">Reference proteome</keyword>
<dbReference type="Proteomes" id="UP001374579">
    <property type="component" value="Unassembled WGS sequence"/>
</dbReference>
<dbReference type="GO" id="GO:0005523">
    <property type="term" value="F:tropomyosin binding"/>
    <property type="evidence" value="ECO:0007669"/>
    <property type="project" value="InterPro"/>
</dbReference>
<protein>
    <recommendedName>
        <fullName evidence="7">Tropomodulin</fullName>
    </recommendedName>
</protein>
<feature type="region of interest" description="Disordered" evidence="4">
    <location>
        <begin position="34"/>
        <end position="65"/>
    </location>
</feature>
<keyword evidence="2" id="KW-0963">Cytoplasm</keyword>
<evidence type="ECO:0000256" key="2">
    <source>
        <dbReference type="ARBA" id="ARBA00022490"/>
    </source>
</evidence>
<dbReference type="EMBL" id="JBAMIC010000014">
    <property type="protein sequence ID" value="KAK7095637.1"/>
    <property type="molecule type" value="Genomic_DNA"/>
</dbReference>
<dbReference type="GO" id="GO:0007015">
    <property type="term" value="P:actin filament organization"/>
    <property type="evidence" value="ECO:0007669"/>
    <property type="project" value="TreeGrafter"/>
</dbReference>
<evidence type="ECO:0000313" key="5">
    <source>
        <dbReference type="EMBL" id="KAK7095637.1"/>
    </source>
</evidence>
<dbReference type="GO" id="GO:0030239">
    <property type="term" value="P:myofibril assembly"/>
    <property type="evidence" value="ECO:0007669"/>
    <property type="project" value="TreeGrafter"/>
</dbReference>
<evidence type="ECO:0000256" key="4">
    <source>
        <dbReference type="SAM" id="MobiDB-lite"/>
    </source>
</evidence>
<gene>
    <name evidence="5" type="ORF">V1264_005021</name>
</gene>
<dbReference type="PANTHER" id="PTHR10901:SF6">
    <property type="entry name" value="TROPOMODULIN, ISOFORM N"/>
    <property type="match status" value="1"/>
</dbReference>
<dbReference type="InterPro" id="IPR032675">
    <property type="entry name" value="LRR_dom_sf"/>
</dbReference>
<evidence type="ECO:0008006" key="7">
    <source>
        <dbReference type="Google" id="ProtNLM"/>
    </source>
</evidence>
<dbReference type="Gene3D" id="3.80.10.10">
    <property type="entry name" value="Ribonuclease Inhibitor"/>
    <property type="match status" value="1"/>
</dbReference>
<proteinExistence type="predicted"/>
<dbReference type="AlphaFoldDB" id="A0AAN9AYV2"/>
<sequence>MSALLGKQADDIPDIDLDNLDDLLNALSHEELEELNGDFDPDNSLLPPSQRSRNQTDKEATGPFSRQHLLTFLEKQAKTEKDWEQNKSYVKESKGKKFVAKEQERTTVNEDDTAMETEWDEILVSASEEELVDLAAVLGFHSMLTQTQYYASLRDETVHEGGFTGAAKAQELKLVPDEAPNTTDIEESIKQLKANDPKVKVLNLNNLKNVSIDKLCEVCEALKDNTSCIHFHLAGVAASDRVGKTLAEALAVNKTLKTVNVESNFLSPEIILELVKAVNVNQSVIELRVSNQKPEVLGNKVEMAISKLLQENKTLLRFGVTFEYADARIRTNERLKQNFDDLRKKRVGK</sequence>
<comment type="subcellular location">
    <subcellularLocation>
        <location evidence="1">Cytoplasm</location>
        <location evidence="1">Cytoskeleton</location>
    </subcellularLocation>
</comment>
<dbReference type="SUPFAM" id="SSF52047">
    <property type="entry name" value="RNI-like"/>
    <property type="match status" value="1"/>
</dbReference>
<dbReference type="InterPro" id="IPR004934">
    <property type="entry name" value="TMOD"/>
</dbReference>
<dbReference type="GO" id="GO:0030016">
    <property type="term" value="C:myofibril"/>
    <property type="evidence" value="ECO:0007669"/>
    <property type="project" value="TreeGrafter"/>
</dbReference>